<dbReference type="InterPro" id="IPR058353">
    <property type="entry name" value="DUF8040"/>
</dbReference>
<dbReference type="GO" id="GO:0004518">
    <property type="term" value="F:nuclease activity"/>
    <property type="evidence" value="ECO:0007669"/>
    <property type="project" value="UniProtKB-KW"/>
</dbReference>
<keyword evidence="4" id="KW-1185">Reference proteome</keyword>
<dbReference type="PANTHER" id="PTHR22930:SF228">
    <property type="entry name" value="PROTEIN ALP1-LIKE"/>
    <property type="match status" value="1"/>
</dbReference>
<dbReference type="InterPro" id="IPR006912">
    <property type="entry name" value="Harbinger_derived_prot"/>
</dbReference>
<proteinExistence type="predicted"/>
<sequence length="211" mass="24442">MGIEEQLAIFLSVVGQNKTNREMQERFQHSGETISRHFNNVLKAMEGSANDSKILQETFNNPKFKFPTILPEKYFVVDAGYPNRKGFLAPSKGERYHLQDYRGGRNVTNARKLFNYRHSSLRSVIERCFGVLKNRFPILKLTHGHPLSVQKSIVIATYALHNYIRQIEQDDELFVEYEEKNSVHSDNDRGYVDDIRNQGSDGSHEVDMDLF</sequence>
<dbReference type="GO" id="GO:0046872">
    <property type="term" value="F:metal ion binding"/>
    <property type="evidence" value="ECO:0007669"/>
    <property type="project" value="UniProtKB-KW"/>
</dbReference>
<reference evidence="3 4" key="1">
    <citation type="submission" date="2024-01" db="EMBL/GenBank/DDBJ databases">
        <title>The complete chloroplast genome sequence of Lithospermum erythrorhizon: insights into the phylogenetic relationship among Boraginaceae species and the maternal lineages of purple gromwells.</title>
        <authorList>
            <person name="Okada T."/>
            <person name="Watanabe K."/>
        </authorList>
    </citation>
    <scope>NUCLEOTIDE SEQUENCE [LARGE SCALE GENOMIC DNA]</scope>
</reference>
<dbReference type="Pfam" id="PF26138">
    <property type="entry name" value="DUF8040"/>
    <property type="match status" value="1"/>
</dbReference>
<dbReference type="InterPro" id="IPR045249">
    <property type="entry name" value="HARBI1-like"/>
</dbReference>
<feature type="domain" description="DUF8040" evidence="2">
    <location>
        <begin position="2"/>
        <end position="45"/>
    </location>
</feature>
<organism evidence="3 4">
    <name type="scientific">Lithospermum erythrorhizon</name>
    <name type="common">Purple gromwell</name>
    <name type="synonym">Lithospermum officinale var. erythrorhizon</name>
    <dbReference type="NCBI Taxonomy" id="34254"/>
    <lineage>
        <taxon>Eukaryota</taxon>
        <taxon>Viridiplantae</taxon>
        <taxon>Streptophyta</taxon>
        <taxon>Embryophyta</taxon>
        <taxon>Tracheophyta</taxon>
        <taxon>Spermatophyta</taxon>
        <taxon>Magnoliopsida</taxon>
        <taxon>eudicotyledons</taxon>
        <taxon>Gunneridae</taxon>
        <taxon>Pentapetalae</taxon>
        <taxon>asterids</taxon>
        <taxon>lamiids</taxon>
        <taxon>Boraginales</taxon>
        <taxon>Boraginaceae</taxon>
        <taxon>Boraginoideae</taxon>
        <taxon>Lithospermeae</taxon>
        <taxon>Lithospermum</taxon>
    </lineage>
</organism>
<gene>
    <name evidence="3" type="ORF">LIER_36504</name>
</gene>
<dbReference type="GO" id="GO:0005634">
    <property type="term" value="C:nucleus"/>
    <property type="evidence" value="ECO:0007669"/>
    <property type="project" value="UniProtKB-SubCell"/>
</dbReference>
<evidence type="ECO:0000313" key="4">
    <source>
        <dbReference type="Proteomes" id="UP001454036"/>
    </source>
</evidence>
<protein>
    <recommendedName>
        <fullName evidence="2">DUF8040 domain-containing protein</fullName>
    </recommendedName>
</protein>
<dbReference type="Pfam" id="PF04827">
    <property type="entry name" value="Plant_tran"/>
    <property type="match status" value="1"/>
</dbReference>
<dbReference type="GO" id="GO:0016787">
    <property type="term" value="F:hydrolase activity"/>
    <property type="evidence" value="ECO:0007669"/>
    <property type="project" value="UniProtKB-KW"/>
</dbReference>
<feature type="region of interest" description="Disordered" evidence="1">
    <location>
        <begin position="184"/>
        <end position="211"/>
    </location>
</feature>
<evidence type="ECO:0000256" key="1">
    <source>
        <dbReference type="SAM" id="MobiDB-lite"/>
    </source>
</evidence>
<accession>A0AAV3P6Z5</accession>
<dbReference type="EMBL" id="BAABME010016768">
    <property type="protein sequence ID" value="GAA0147370.1"/>
    <property type="molecule type" value="Genomic_DNA"/>
</dbReference>
<evidence type="ECO:0000259" key="2">
    <source>
        <dbReference type="Pfam" id="PF26138"/>
    </source>
</evidence>
<dbReference type="PANTHER" id="PTHR22930">
    <property type="match status" value="1"/>
</dbReference>
<name>A0AAV3P6Z5_LITER</name>
<comment type="caution">
    <text evidence="3">The sequence shown here is derived from an EMBL/GenBank/DDBJ whole genome shotgun (WGS) entry which is preliminary data.</text>
</comment>
<evidence type="ECO:0000313" key="3">
    <source>
        <dbReference type="EMBL" id="GAA0147370.1"/>
    </source>
</evidence>
<dbReference type="AlphaFoldDB" id="A0AAV3P6Z5"/>
<dbReference type="Proteomes" id="UP001454036">
    <property type="component" value="Unassembled WGS sequence"/>
</dbReference>